<dbReference type="EMBL" id="JAPCXC010000055">
    <property type="protein sequence ID" value="KAJ1607764.1"/>
    <property type="molecule type" value="Genomic_DNA"/>
</dbReference>
<dbReference type="InterPro" id="IPR013083">
    <property type="entry name" value="Znf_RING/FYVE/PHD"/>
</dbReference>
<comment type="pathway">
    <text evidence="4">Protein modification; protein ubiquitination.</text>
</comment>
<dbReference type="InterPro" id="IPR019474">
    <property type="entry name" value="Ub_conjug_fac_E4_core"/>
</dbReference>
<dbReference type="GO" id="GO:0006511">
    <property type="term" value="P:ubiquitin-dependent protein catabolic process"/>
    <property type="evidence" value="ECO:0007669"/>
    <property type="project" value="InterPro"/>
</dbReference>
<dbReference type="Gene3D" id="3.30.40.10">
    <property type="entry name" value="Zinc/RING finger domain, C3HC4 (zinc finger)"/>
    <property type="match status" value="1"/>
</dbReference>
<feature type="domain" description="U-box" evidence="12">
    <location>
        <begin position="967"/>
        <end position="1041"/>
    </location>
</feature>
<name>A0A9D5DHZ5_9CRYT</name>
<dbReference type="Pfam" id="PF04564">
    <property type="entry name" value="U-box"/>
    <property type="match status" value="1"/>
</dbReference>
<keyword evidence="10" id="KW-0539">Nucleus</keyword>
<evidence type="ECO:0000256" key="2">
    <source>
        <dbReference type="ARBA" id="ARBA00004123"/>
    </source>
</evidence>
<evidence type="ECO:0000256" key="3">
    <source>
        <dbReference type="ARBA" id="ARBA00004496"/>
    </source>
</evidence>
<dbReference type="EC" id="2.3.2.27" evidence="6"/>
<evidence type="ECO:0000259" key="12">
    <source>
        <dbReference type="PROSITE" id="PS51698"/>
    </source>
</evidence>
<dbReference type="FunFam" id="3.30.40.10:FF:000055">
    <property type="entry name" value="Ubiquitin conjugation factor e4 a"/>
    <property type="match status" value="1"/>
</dbReference>
<keyword evidence="7" id="KW-0963">Cytoplasm</keyword>
<dbReference type="GO" id="GO:0036503">
    <property type="term" value="P:ERAD pathway"/>
    <property type="evidence" value="ECO:0007669"/>
    <property type="project" value="InterPro"/>
</dbReference>
<proteinExistence type="inferred from homology"/>
<dbReference type="InterPro" id="IPR003613">
    <property type="entry name" value="Ubox_domain"/>
</dbReference>
<evidence type="ECO:0000256" key="9">
    <source>
        <dbReference type="ARBA" id="ARBA00022786"/>
    </source>
</evidence>
<evidence type="ECO:0000256" key="6">
    <source>
        <dbReference type="ARBA" id="ARBA00012483"/>
    </source>
</evidence>
<sequence length="1041" mass="119512">MLSTQEEIEHSLISTLLGVSLVCEDGVVERPATRQVFLSEYKDELLSRGKKIAFLFDDIENIVFYRLKVFFSAPDSKSRIKAFHFLIDSYNKFMSEGLATKKNEMVDKISTNTSIFPKYCALIIQCPELFEPASSNCECAITDLFEISIPNSFFYTLVQEMENNDSKSFSYIFTEYIEKQSNILNKRKFIDLKLQSSKNIIFLSQFKQTALILTQAPSFIKTTTTNNDIKISSGLVQQQSSILGCIISPNPIDKDFKTNENPVITKYFSGLLSKTPAYVNQSKLLIKQELSLVYEQSVLFIKNLLKANTESRRRVIKWMSLICTSNEGKTKIFNSIPDLSMFGDNQSSRTIQNNLRSLIYRTSGLSTNGFLFNFLHIALKLLQPVKIEKVSELDCLFHVFGQFDKFSDISSEVSGILGDLIKDATLGEKDQFEVASKLAKEKLIFFNEMNLKYQECVKFPTQIFWISCKSIRCFMQPILLEYEGVLNDISEYRNGFAPGHRFRNDNHLEQLTSEALLLECTIFHPKTVSVYWHFLSLFIHFVFRTIFSFDENGIESCNWNSLLVSKQGRISLLLKTTVPTTKPSPQFSSIPSSLIEDVLAVTEHMLRIKGNDDIFIGFDLDSYISLVVFMINYGDYFRNPHTRCQRGVVGIHYLLQIHQFRNWIENNDFTAQYILPGLISLFNDVQKSPYYDRFALRLPVIMLFESMLKIDLHRKRLHVFVKQKDESFTKFIHLLVSDLNYLLEEGLSMLAEIKKRECISNQQSTSTNNETGHNHSNSEAISSNQEGNESTIEEMPIERLENACKGYMQLSHASASLLQKITEYYTIEILDSPLVLPQIVTCLNCTLDRLVGPKCLELKVSNFEAYNFNPRQLLANVCMAYVTLAFNSKNEGDGAKKEASKVFISEIINEQRYFKISTFIKAHKIVRREGLINTNKSEYFNQLIKHLQKELEENEIGCGMTNIDEADIPEEFLDPIMQDIMHDPVLLPTSSKIMDRMVIERILISDGVDPFNRLPLSRDELIPQKSLKDRIQSFLDNIKGS</sequence>
<evidence type="ECO:0000256" key="1">
    <source>
        <dbReference type="ARBA" id="ARBA00000900"/>
    </source>
</evidence>
<comment type="subcellular location">
    <subcellularLocation>
        <location evidence="3">Cytoplasm</location>
    </subcellularLocation>
    <subcellularLocation>
        <location evidence="2">Nucleus</location>
    </subcellularLocation>
</comment>
<evidence type="ECO:0000256" key="7">
    <source>
        <dbReference type="ARBA" id="ARBA00022490"/>
    </source>
</evidence>
<comment type="similarity">
    <text evidence="5">Belongs to the ubiquitin conjugation factor E4 family.</text>
</comment>
<organism evidence="13">
    <name type="scientific">Cryptosporidium canis</name>
    <dbReference type="NCBI Taxonomy" id="195482"/>
    <lineage>
        <taxon>Eukaryota</taxon>
        <taxon>Sar</taxon>
        <taxon>Alveolata</taxon>
        <taxon>Apicomplexa</taxon>
        <taxon>Conoidasida</taxon>
        <taxon>Coccidia</taxon>
        <taxon>Eucoccidiorida</taxon>
        <taxon>Eimeriorina</taxon>
        <taxon>Cryptosporidiidae</taxon>
        <taxon>Cryptosporidium</taxon>
    </lineage>
</organism>
<evidence type="ECO:0000256" key="8">
    <source>
        <dbReference type="ARBA" id="ARBA00022679"/>
    </source>
</evidence>
<dbReference type="GO" id="GO:0005737">
    <property type="term" value="C:cytoplasm"/>
    <property type="evidence" value="ECO:0007669"/>
    <property type="project" value="UniProtKB-SubCell"/>
</dbReference>
<evidence type="ECO:0000256" key="11">
    <source>
        <dbReference type="SAM" id="MobiDB-lite"/>
    </source>
</evidence>
<evidence type="ECO:0000256" key="10">
    <source>
        <dbReference type="ARBA" id="ARBA00023242"/>
    </source>
</evidence>
<comment type="catalytic activity">
    <reaction evidence="1">
        <text>S-ubiquitinyl-[E2 ubiquitin-conjugating enzyme]-L-cysteine + [acceptor protein]-L-lysine = [E2 ubiquitin-conjugating enzyme]-L-cysteine + N(6)-ubiquitinyl-[acceptor protein]-L-lysine.</text>
        <dbReference type="EC" id="2.3.2.27"/>
    </reaction>
</comment>
<dbReference type="PANTHER" id="PTHR13931">
    <property type="entry name" value="UBIQUITINATION FACTOR E4"/>
    <property type="match status" value="1"/>
</dbReference>
<reference evidence="13" key="1">
    <citation type="submission" date="2022-10" db="EMBL/GenBank/DDBJ databases">
        <title>Adaptive evolution leads to modifications in subtelomeric GC content in a zoonotic Cryptosporidium species.</title>
        <authorList>
            <person name="Li J."/>
            <person name="Feng Y."/>
            <person name="Xiao L."/>
        </authorList>
    </citation>
    <scope>NUCLEOTIDE SEQUENCE</scope>
    <source>
        <strain evidence="13">33844</strain>
    </source>
</reference>
<feature type="region of interest" description="Disordered" evidence="11">
    <location>
        <begin position="761"/>
        <end position="788"/>
    </location>
</feature>
<keyword evidence="9" id="KW-0833">Ubl conjugation pathway</keyword>
<keyword evidence="8" id="KW-0808">Transferase</keyword>
<dbReference type="PROSITE" id="PS51698">
    <property type="entry name" value="U_BOX"/>
    <property type="match status" value="1"/>
</dbReference>
<dbReference type="SUPFAM" id="SSF57850">
    <property type="entry name" value="RING/U-box"/>
    <property type="match status" value="1"/>
</dbReference>
<dbReference type="InterPro" id="IPR045132">
    <property type="entry name" value="UBE4"/>
</dbReference>
<dbReference type="GO" id="GO:0034450">
    <property type="term" value="F:ubiquitin-ubiquitin ligase activity"/>
    <property type="evidence" value="ECO:0007669"/>
    <property type="project" value="InterPro"/>
</dbReference>
<protein>
    <recommendedName>
        <fullName evidence="6">RING-type E3 ubiquitin transferase</fullName>
        <ecNumber evidence="6">2.3.2.27</ecNumber>
    </recommendedName>
</protein>
<accession>A0A9D5DHZ5</accession>
<gene>
    <name evidence="13" type="ORF">OJ253_2198</name>
</gene>
<dbReference type="SMART" id="SM00504">
    <property type="entry name" value="Ubox"/>
    <property type="match status" value="1"/>
</dbReference>
<evidence type="ECO:0000256" key="5">
    <source>
        <dbReference type="ARBA" id="ARBA00007434"/>
    </source>
</evidence>
<dbReference type="GO" id="GO:0000209">
    <property type="term" value="P:protein polyubiquitination"/>
    <property type="evidence" value="ECO:0007669"/>
    <property type="project" value="TreeGrafter"/>
</dbReference>
<dbReference type="OrthoDB" id="20295at2759"/>
<dbReference type="AlphaFoldDB" id="A0A9D5DHZ5"/>
<evidence type="ECO:0000313" key="13">
    <source>
        <dbReference type="EMBL" id="KAJ1607764.1"/>
    </source>
</evidence>
<comment type="caution">
    <text evidence="13">The sequence shown here is derived from an EMBL/GenBank/DDBJ whole genome shotgun (WGS) entry which is preliminary data.</text>
</comment>
<dbReference type="Pfam" id="PF10408">
    <property type="entry name" value="Ufd2P_core"/>
    <property type="match status" value="1"/>
</dbReference>
<dbReference type="PANTHER" id="PTHR13931:SF2">
    <property type="entry name" value="UBIQUITIN CONJUGATION FACTOR E4 B"/>
    <property type="match status" value="1"/>
</dbReference>
<dbReference type="GO" id="GO:0000151">
    <property type="term" value="C:ubiquitin ligase complex"/>
    <property type="evidence" value="ECO:0007669"/>
    <property type="project" value="InterPro"/>
</dbReference>
<dbReference type="Proteomes" id="UP001067231">
    <property type="component" value="Unassembled WGS sequence"/>
</dbReference>
<dbReference type="GO" id="GO:0005634">
    <property type="term" value="C:nucleus"/>
    <property type="evidence" value="ECO:0007669"/>
    <property type="project" value="UniProtKB-SubCell"/>
</dbReference>
<evidence type="ECO:0000256" key="4">
    <source>
        <dbReference type="ARBA" id="ARBA00004906"/>
    </source>
</evidence>